<feature type="chain" id="PRO_5038699969" evidence="6">
    <location>
        <begin position="22"/>
        <end position="449"/>
    </location>
</feature>
<evidence type="ECO:0000313" key="7">
    <source>
        <dbReference type="EMBL" id="MZQ86311.1"/>
    </source>
</evidence>
<gene>
    <name evidence="7" type="ORF">GQF01_29835</name>
</gene>
<reference evidence="7 8" key="1">
    <citation type="submission" date="2019-12" db="EMBL/GenBank/DDBJ databases">
        <title>Paenibacillus sp. nov. sp. isolated from soil.</title>
        <authorList>
            <person name="Kim J."/>
            <person name="Jeong S.E."/>
            <person name="Jung H.S."/>
            <person name="Jeon C.O."/>
        </authorList>
    </citation>
    <scope>NUCLEOTIDE SEQUENCE [LARGE SCALE GENOMIC DNA]</scope>
    <source>
        <strain evidence="7 8">5J-6</strain>
    </source>
</reference>
<evidence type="ECO:0000256" key="5">
    <source>
        <dbReference type="SAM" id="MobiDB-lite"/>
    </source>
</evidence>
<dbReference type="RefSeq" id="WP_161410738.1">
    <property type="nucleotide sequence ID" value="NZ_WTUZ01000039.1"/>
</dbReference>
<sequence>MKKGLYMIFIGILAISMTACSTGDNKGLSNTKEPASDALSNTKKPVSKDGKTVVTLAMPGSLEPSNYFVQSGEYGFFQTVEKKFEEKYPEIDLAFQFTEDNAKYKTTTNTALLSGKGPDIFEISSLPIEDYVSKKLLLNMDEAIEQDKTLNKSDLQTNILDVLKRSGSLYAMPLGFNLRVFAGDGDILKNTNVDDKKWTWKDFENMVKKLGEGGKERRYGLAFYPAESVFIDLFVGRYSEFVDSSTKTAKIDSPVFVGLMNQVKKMYDDKIMTGDEGASIFYSSNGISKPEGLMSLYEIFANPKLLQQPEQTGGARVSSSAQFAVQVNSPVKEEAWKVIAFLLSDEVQALPGRTGFSLLKSVNEKQLNEIQKQVKSGTYKLSSGKVPKVSDEQFTQFKQMIDTARSYQSPDMEVYAILNAEVSSFFNGQKSAEEVAKLIQNKVTTFLNE</sequence>
<keyword evidence="4 6" id="KW-0732">Signal</keyword>
<dbReference type="Gene3D" id="3.40.190.10">
    <property type="entry name" value="Periplasmic binding protein-like II"/>
    <property type="match status" value="1"/>
</dbReference>
<organism evidence="7 8">
    <name type="scientific">Paenibacillus silvestris</name>
    <dbReference type="NCBI Taxonomy" id="2606219"/>
    <lineage>
        <taxon>Bacteria</taxon>
        <taxon>Bacillati</taxon>
        <taxon>Bacillota</taxon>
        <taxon>Bacilli</taxon>
        <taxon>Bacillales</taxon>
        <taxon>Paenibacillaceae</taxon>
        <taxon>Paenibacillus</taxon>
    </lineage>
</organism>
<dbReference type="PANTHER" id="PTHR43649">
    <property type="entry name" value="ARABINOSE-BINDING PROTEIN-RELATED"/>
    <property type="match status" value="1"/>
</dbReference>
<feature type="compositionally biased region" description="Polar residues" evidence="5">
    <location>
        <begin position="27"/>
        <end position="44"/>
    </location>
</feature>
<dbReference type="AlphaFoldDB" id="A0A6L8V9J9"/>
<keyword evidence="8" id="KW-1185">Reference proteome</keyword>
<feature type="region of interest" description="Disordered" evidence="5">
    <location>
        <begin position="27"/>
        <end position="46"/>
    </location>
</feature>
<feature type="signal peptide" evidence="6">
    <location>
        <begin position="1"/>
        <end position="21"/>
    </location>
</feature>
<dbReference type="InterPro" id="IPR006059">
    <property type="entry name" value="SBP"/>
</dbReference>
<evidence type="ECO:0000256" key="4">
    <source>
        <dbReference type="ARBA" id="ARBA00022729"/>
    </source>
</evidence>
<keyword evidence="3" id="KW-0813">Transport</keyword>
<proteinExistence type="inferred from homology"/>
<dbReference type="InterPro" id="IPR050490">
    <property type="entry name" value="Bact_solute-bd_prot1"/>
</dbReference>
<protein>
    <submittedName>
        <fullName evidence="7">Extracellular solute-binding protein</fullName>
    </submittedName>
</protein>
<comment type="similarity">
    <text evidence="2">Belongs to the bacterial solute-binding protein 1 family.</text>
</comment>
<dbReference type="SUPFAM" id="SSF53850">
    <property type="entry name" value="Periplasmic binding protein-like II"/>
    <property type="match status" value="1"/>
</dbReference>
<evidence type="ECO:0000256" key="3">
    <source>
        <dbReference type="ARBA" id="ARBA00022448"/>
    </source>
</evidence>
<name>A0A6L8V9J9_9BACL</name>
<dbReference type="PANTHER" id="PTHR43649:SF31">
    <property type="entry name" value="SN-GLYCEROL-3-PHOSPHATE-BINDING PERIPLASMIC PROTEIN UGPB"/>
    <property type="match status" value="1"/>
</dbReference>
<comment type="subcellular location">
    <subcellularLocation>
        <location evidence="1">Cell envelope</location>
    </subcellularLocation>
</comment>
<evidence type="ECO:0000256" key="6">
    <source>
        <dbReference type="SAM" id="SignalP"/>
    </source>
</evidence>
<dbReference type="Pfam" id="PF01547">
    <property type="entry name" value="SBP_bac_1"/>
    <property type="match status" value="1"/>
</dbReference>
<evidence type="ECO:0000256" key="1">
    <source>
        <dbReference type="ARBA" id="ARBA00004196"/>
    </source>
</evidence>
<evidence type="ECO:0000313" key="8">
    <source>
        <dbReference type="Proteomes" id="UP000481087"/>
    </source>
</evidence>
<accession>A0A6L8V9J9</accession>
<dbReference type="EMBL" id="WTUZ01000039">
    <property type="protein sequence ID" value="MZQ86311.1"/>
    <property type="molecule type" value="Genomic_DNA"/>
</dbReference>
<evidence type="ECO:0000256" key="2">
    <source>
        <dbReference type="ARBA" id="ARBA00008520"/>
    </source>
</evidence>
<dbReference type="PROSITE" id="PS51257">
    <property type="entry name" value="PROKAR_LIPOPROTEIN"/>
    <property type="match status" value="1"/>
</dbReference>
<dbReference type="Proteomes" id="UP000481087">
    <property type="component" value="Unassembled WGS sequence"/>
</dbReference>
<comment type="caution">
    <text evidence="7">The sequence shown here is derived from an EMBL/GenBank/DDBJ whole genome shotgun (WGS) entry which is preliminary data.</text>
</comment>
<dbReference type="GO" id="GO:0030313">
    <property type="term" value="C:cell envelope"/>
    <property type="evidence" value="ECO:0007669"/>
    <property type="project" value="UniProtKB-SubCell"/>
</dbReference>